<dbReference type="PANTHER" id="PTHR45777">
    <property type="entry name" value="METHIONINE AMINOPEPTIDASE 2"/>
    <property type="match status" value="1"/>
</dbReference>
<evidence type="ECO:0000256" key="5">
    <source>
        <dbReference type="ARBA" id="ARBA00022438"/>
    </source>
</evidence>
<dbReference type="GO" id="GO:0004239">
    <property type="term" value="F:initiator methionyl aminopeptidase activity"/>
    <property type="evidence" value="ECO:0007669"/>
    <property type="project" value="UniProtKB-EC"/>
</dbReference>
<dbReference type="AlphaFoldDB" id="T1AZ91"/>
<dbReference type="GO" id="GO:0005737">
    <property type="term" value="C:cytoplasm"/>
    <property type="evidence" value="ECO:0007669"/>
    <property type="project" value="TreeGrafter"/>
</dbReference>
<comment type="catalytic activity">
    <reaction evidence="1">
        <text>Release of N-terminal amino acids, preferentially methionine, from peptides and arylamides.</text>
        <dbReference type="EC" id="3.4.11.18"/>
    </reaction>
</comment>
<reference evidence="10" key="2">
    <citation type="journal article" date="2014" name="ISME J.">
        <title>Microbial stratification in low pH oxic and suboxic macroscopic growths along an acid mine drainage.</title>
        <authorList>
            <person name="Mendez-Garcia C."/>
            <person name="Mesa V."/>
            <person name="Sprenger R.R."/>
            <person name="Richter M."/>
            <person name="Diez M.S."/>
            <person name="Solano J."/>
            <person name="Bargiela R."/>
            <person name="Golyshina O.V."/>
            <person name="Manteca A."/>
            <person name="Ramos J.L."/>
            <person name="Gallego J.R."/>
            <person name="Llorente I."/>
            <person name="Martins Dos Santos V.A."/>
            <person name="Jensen O.N."/>
            <person name="Pelaez A.I."/>
            <person name="Sanchez J."/>
            <person name="Ferrer M."/>
        </authorList>
    </citation>
    <scope>NUCLEOTIDE SEQUENCE</scope>
</reference>
<name>T1AZ91_9ZZZZ</name>
<dbReference type="InterPro" id="IPR036005">
    <property type="entry name" value="Creatinase/aminopeptidase-like"/>
</dbReference>
<reference evidence="10" key="1">
    <citation type="submission" date="2013-08" db="EMBL/GenBank/DDBJ databases">
        <authorList>
            <person name="Mendez C."/>
            <person name="Richter M."/>
            <person name="Ferrer M."/>
            <person name="Sanchez J."/>
        </authorList>
    </citation>
    <scope>NUCLEOTIDE SEQUENCE</scope>
</reference>
<feature type="domain" description="Peptidase M24" evidence="9">
    <location>
        <begin position="10"/>
        <end position="125"/>
    </location>
</feature>
<evidence type="ECO:0000256" key="8">
    <source>
        <dbReference type="ARBA" id="ARBA00022801"/>
    </source>
</evidence>
<gene>
    <name evidence="10" type="ORF">B1B_07566</name>
</gene>
<evidence type="ECO:0000256" key="3">
    <source>
        <dbReference type="ARBA" id="ARBA00001941"/>
    </source>
</evidence>
<evidence type="ECO:0000256" key="2">
    <source>
        <dbReference type="ARBA" id="ARBA00001936"/>
    </source>
</evidence>
<sequence>MPVDGDLDLWRRAARISAEARELGARLVVPGASRRAVAEAIEDLIRSRGAAPAFPANLSRNQEAAHYTPSPDDEARFVEGDLVKVDVGAHLDGRIADTATTVEVGSTHRYDHLIRAVHEAVRAGIS</sequence>
<dbReference type="PANTHER" id="PTHR45777:SF2">
    <property type="entry name" value="METHIONINE AMINOPEPTIDASE 2"/>
    <property type="match status" value="1"/>
</dbReference>
<dbReference type="InterPro" id="IPR001714">
    <property type="entry name" value="Pept_M24_MAP"/>
</dbReference>
<comment type="caution">
    <text evidence="10">The sequence shown here is derived from an EMBL/GenBank/DDBJ whole genome shotgun (WGS) entry which is preliminary data.</text>
</comment>
<keyword evidence="5 10" id="KW-0031">Aminopeptidase</keyword>
<evidence type="ECO:0000259" key="9">
    <source>
        <dbReference type="Pfam" id="PF00557"/>
    </source>
</evidence>
<evidence type="ECO:0000256" key="7">
    <source>
        <dbReference type="ARBA" id="ARBA00022723"/>
    </source>
</evidence>
<comment type="cofactor">
    <cofactor evidence="2">
        <name>Mn(2+)</name>
        <dbReference type="ChEBI" id="CHEBI:29035"/>
    </cofactor>
</comment>
<dbReference type="GO" id="GO:0006508">
    <property type="term" value="P:proteolysis"/>
    <property type="evidence" value="ECO:0007669"/>
    <property type="project" value="UniProtKB-KW"/>
</dbReference>
<dbReference type="GO" id="GO:0046872">
    <property type="term" value="F:metal ion binding"/>
    <property type="evidence" value="ECO:0007669"/>
    <property type="project" value="UniProtKB-KW"/>
</dbReference>
<evidence type="ECO:0000256" key="1">
    <source>
        <dbReference type="ARBA" id="ARBA00000294"/>
    </source>
</evidence>
<dbReference type="SUPFAM" id="SSF55920">
    <property type="entry name" value="Creatinase/aminopeptidase"/>
    <property type="match status" value="1"/>
</dbReference>
<dbReference type="EMBL" id="AUZY01004818">
    <property type="protein sequence ID" value="EQD61653.1"/>
    <property type="molecule type" value="Genomic_DNA"/>
</dbReference>
<keyword evidence="6" id="KW-0645">Protease</keyword>
<evidence type="ECO:0000256" key="6">
    <source>
        <dbReference type="ARBA" id="ARBA00022670"/>
    </source>
</evidence>
<organism evidence="10">
    <name type="scientific">mine drainage metagenome</name>
    <dbReference type="NCBI Taxonomy" id="410659"/>
    <lineage>
        <taxon>unclassified sequences</taxon>
        <taxon>metagenomes</taxon>
        <taxon>ecological metagenomes</taxon>
    </lineage>
</organism>
<keyword evidence="8" id="KW-0378">Hydrolase</keyword>
<dbReference type="Pfam" id="PF00557">
    <property type="entry name" value="Peptidase_M24"/>
    <property type="match status" value="1"/>
</dbReference>
<keyword evidence="7" id="KW-0479">Metal-binding</keyword>
<evidence type="ECO:0000256" key="4">
    <source>
        <dbReference type="ARBA" id="ARBA00001954"/>
    </source>
</evidence>
<dbReference type="PRINTS" id="PR00599">
    <property type="entry name" value="MAPEPTIDASE"/>
</dbReference>
<comment type="cofactor">
    <cofactor evidence="3">
        <name>Co(2+)</name>
        <dbReference type="ChEBI" id="CHEBI:48828"/>
    </cofactor>
</comment>
<accession>T1AZ91</accession>
<dbReference type="InterPro" id="IPR018349">
    <property type="entry name" value="Pept_M24A_MAP2_BS"/>
</dbReference>
<evidence type="ECO:0000313" key="10">
    <source>
        <dbReference type="EMBL" id="EQD61653.1"/>
    </source>
</evidence>
<feature type="non-terminal residue" evidence="10">
    <location>
        <position position="126"/>
    </location>
</feature>
<protein>
    <submittedName>
        <fullName evidence="10">Methionine aminopeptidase, type II</fullName>
    </submittedName>
</protein>
<dbReference type="PROSITE" id="PS01202">
    <property type="entry name" value="MAP_2"/>
    <property type="match status" value="1"/>
</dbReference>
<dbReference type="InterPro" id="IPR050247">
    <property type="entry name" value="Met_Aminopeptidase_Type2"/>
</dbReference>
<comment type="cofactor">
    <cofactor evidence="4">
        <name>Fe(2+)</name>
        <dbReference type="ChEBI" id="CHEBI:29033"/>
    </cofactor>
</comment>
<dbReference type="GO" id="GO:0008235">
    <property type="term" value="F:metalloexopeptidase activity"/>
    <property type="evidence" value="ECO:0007669"/>
    <property type="project" value="TreeGrafter"/>
</dbReference>
<dbReference type="Gene3D" id="3.90.230.10">
    <property type="entry name" value="Creatinase/methionine aminopeptidase superfamily"/>
    <property type="match status" value="1"/>
</dbReference>
<proteinExistence type="predicted"/>
<dbReference type="InterPro" id="IPR000994">
    <property type="entry name" value="Pept_M24"/>
</dbReference>